<sequence>MAADHVLDPRGEVILVVCNPNAPFAQPLDEQPGSSKTPTPPAEIFDKMLYGGWKEGKEFNEKGAIELQIDNWDIDALLVVLNILHSRLDQVPHRLKFEQLAKIAVVADYYDCQSVAFFSRIWFNGVQYANLPAGYSRDQLIVLWVSFYFCWQQKFRKAALQCIRCSPGAISSFGLPIPKRVLDAMNERRCVALDEVISMIYGIRDGLFEHSISGADFGCRTLALGVLIQYLHKAGIPLTQPRSPYIEIKYIELGSAYHNWT</sequence>
<name>A0ABR4FPK9_9EURO</name>
<accession>A0ABR4FPK9</accession>
<keyword evidence="2" id="KW-1185">Reference proteome</keyword>
<reference evidence="1 2" key="1">
    <citation type="submission" date="2024-07" db="EMBL/GenBank/DDBJ databases">
        <title>Section-level genome sequencing and comparative genomics of Aspergillus sections Usti and Cavernicolus.</title>
        <authorList>
            <consortium name="Lawrence Berkeley National Laboratory"/>
            <person name="Nybo J.L."/>
            <person name="Vesth T.C."/>
            <person name="Theobald S."/>
            <person name="Frisvad J.C."/>
            <person name="Larsen T.O."/>
            <person name="Kjaerboelling I."/>
            <person name="Rothschild-Mancinelli K."/>
            <person name="Lyhne E.K."/>
            <person name="Kogle M.E."/>
            <person name="Barry K."/>
            <person name="Clum A."/>
            <person name="Na H."/>
            <person name="Ledsgaard L."/>
            <person name="Lin J."/>
            <person name="Lipzen A."/>
            <person name="Kuo A."/>
            <person name="Riley R."/>
            <person name="Mondo S."/>
            <person name="Labutti K."/>
            <person name="Haridas S."/>
            <person name="Pangalinan J."/>
            <person name="Salamov A.A."/>
            <person name="Simmons B.A."/>
            <person name="Magnuson J.K."/>
            <person name="Chen J."/>
            <person name="Drula E."/>
            <person name="Henrissat B."/>
            <person name="Wiebenga A."/>
            <person name="Lubbers R.J."/>
            <person name="Gomes A.C."/>
            <person name="Makela M.R."/>
            <person name="Stajich J."/>
            <person name="Grigoriev I.V."/>
            <person name="Mortensen U.H."/>
            <person name="De Vries R.P."/>
            <person name="Baker S.E."/>
            <person name="Andersen M.R."/>
        </authorList>
    </citation>
    <scope>NUCLEOTIDE SEQUENCE [LARGE SCALE GENOMIC DNA]</scope>
    <source>
        <strain evidence="1 2">CBS 209.92</strain>
    </source>
</reference>
<evidence type="ECO:0000313" key="2">
    <source>
        <dbReference type="Proteomes" id="UP001610563"/>
    </source>
</evidence>
<comment type="caution">
    <text evidence="1">The sequence shown here is derived from an EMBL/GenBank/DDBJ whole genome shotgun (WGS) entry which is preliminary data.</text>
</comment>
<organism evidence="1 2">
    <name type="scientific">Aspergillus keveii</name>
    <dbReference type="NCBI Taxonomy" id="714993"/>
    <lineage>
        <taxon>Eukaryota</taxon>
        <taxon>Fungi</taxon>
        <taxon>Dikarya</taxon>
        <taxon>Ascomycota</taxon>
        <taxon>Pezizomycotina</taxon>
        <taxon>Eurotiomycetes</taxon>
        <taxon>Eurotiomycetidae</taxon>
        <taxon>Eurotiales</taxon>
        <taxon>Aspergillaceae</taxon>
        <taxon>Aspergillus</taxon>
        <taxon>Aspergillus subgen. Nidulantes</taxon>
    </lineage>
</organism>
<evidence type="ECO:0000313" key="1">
    <source>
        <dbReference type="EMBL" id="KAL2785175.1"/>
    </source>
</evidence>
<protein>
    <recommendedName>
        <fullName evidence="3">BTB domain-containing protein</fullName>
    </recommendedName>
</protein>
<gene>
    <name evidence="1" type="ORF">BJX66DRAFT_343348</name>
</gene>
<dbReference type="Proteomes" id="UP001610563">
    <property type="component" value="Unassembled WGS sequence"/>
</dbReference>
<dbReference type="EMBL" id="JBFTWV010000153">
    <property type="protein sequence ID" value="KAL2785175.1"/>
    <property type="molecule type" value="Genomic_DNA"/>
</dbReference>
<proteinExistence type="predicted"/>
<evidence type="ECO:0008006" key="3">
    <source>
        <dbReference type="Google" id="ProtNLM"/>
    </source>
</evidence>